<comment type="caution">
    <text evidence="3">The sequence shown here is derived from an EMBL/GenBank/DDBJ whole genome shotgun (WGS) entry which is preliminary data.</text>
</comment>
<dbReference type="Gene3D" id="3.40.630.30">
    <property type="match status" value="1"/>
</dbReference>
<dbReference type="InterPro" id="IPR016181">
    <property type="entry name" value="Acyl_CoA_acyltransferase"/>
</dbReference>
<evidence type="ECO:0000259" key="2">
    <source>
        <dbReference type="PROSITE" id="PS51186"/>
    </source>
</evidence>
<evidence type="ECO:0000313" key="4">
    <source>
        <dbReference type="Proteomes" id="UP000316331"/>
    </source>
</evidence>
<dbReference type="InterPro" id="IPR000182">
    <property type="entry name" value="GNAT_dom"/>
</dbReference>
<dbReference type="SUPFAM" id="SSF55729">
    <property type="entry name" value="Acyl-CoA N-acyltransferases (Nat)"/>
    <property type="match status" value="1"/>
</dbReference>
<feature type="domain" description="N-acetyltransferase" evidence="2">
    <location>
        <begin position="6"/>
        <end position="167"/>
    </location>
</feature>
<keyword evidence="4" id="KW-1185">Reference proteome</keyword>
<dbReference type="RefSeq" id="WP_141809399.1">
    <property type="nucleotide sequence ID" value="NZ_VFPG01000001.1"/>
</dbReference>
<proteinExistence type="predicted"/>
<dbReference type="PROSITE" id="PS51186">
    <property type="entry name" value="GNAT"/>
    <property type="match status" value="1"/>
</dbReference>
<dbReference type="CDD" id="cd04301">
    <property type="entry name" value="NAT_SF"/>
    <property type="match status" value="1"/>
</dbReference>
<gene>
    <name evidence="3" type="ORF">FB390_2914</name>
</gene>
<evidence type="ECO:0000313" key="3">
    <source>
        <dbReference type="EMBL" id="TQM31260.1"/>
    </source>
</evidence>
<name>A0A543FBS3_9NOCA</name>
<evidence type="ECO:0000256" key="1">
    <source>
        <dbReference type="ARBA" id="ARBA00022679"/>
    </source>
</evidence>
<sequence length="169" mass="18068">MGASELIIRAATPEEYAAVGELTVDVYVGEGYVRPGSPYVAELADAERRAAAAAEVLVAVYDDRVIGSLTVASYGTPYAEIARPGELEFRMLAVAKRARGLGAGTALVRTVIEMASERGCEAVALTTMSAMADARRIYDRFGFVAVPERDWTTQAGELLTVLRLPLPAR</sequence>
<dbReference type="GO" id="GO:0008080">
    <property type="term" value="F:N-acetyltransferase activity"/>
    <property type="evidence" value="ECO:0007669"/>
    <property type="project" value="InterPro"/>
</dbReference>
<accession>A0A543FBS3</accession>
<protein>
    <submittedName>
        <fullName evidence="3">Putative N-acetyltransferase YhbS</fullName>
    </submittedName>
</protein>
<dbReference type="Pfam" id="PF00583">
    <property type="entry name" value="Acetyltransf_1"/>
    <property type="match status" value="1"/>
</dbReference>
<dbReference type="InterPro" id="IPR050769">
    <property type="entry name" value="NAT_camello-type"/>
</dbReference>
<organism evidence="3 4">
    <name type="scientific">Nocardia bhagyanarayanae</name>
    <dbReference type="NCBI Taxonomy" id="1215925"/>
    <lineage>
        <taxon>Bacteria</taxon>
        <taxon>Bacillati</taxon>
        <taxon>Actinomycetota</taxon>
        <taxon>Actinomycetes</taxon>
        <taxon>Mycobacteriales</taxon>
        <taxon>Nocardiaceae</taxon>
        <taxon>Nocardia</taxon>
    </lineage>
</organism>
<reference evidence="3 4" key="1">
    <citation type="submission" date="2019-06" db="EMBL/GenBank/DDBJ databases">
        <title>Sequencing the genomes of 1000 actinobacteria strains.</title>
        <authorList>
            <person name="Klenk H.-P."/>
        </authorList>
    </citation>
    <scope>NUCLEOTIDE SEQUENCE [LARGE SCALE GENOMIC DNA]</scope>
    <source>
        <strain evidence="3 4">DSM 103495</strain>
    </source>
</reference>
<dbReference type="EMBL" id="VFPG01000001">
    <property type="protein sequence ID" value="TQM31260.1"/>
    <property type="molecule type" value="Genomic_DNA"/>
</dbReference>
<dbReference type="AlphaFoldDB" id="A0A543FBS3"/>
<dbReference type="OrthoDB" id="273614at2"/>
<dbReference type="Proteomes" id="UP000316331">
    <property type="component" value="Unassembled WGS sequence"/>
</dbReference>
<dbReference type="PANTHER" id="PTHR13947">
    <property type="entry name" value="GNAT FAMILY N-ACETYLTRANSFERASE"/>
    <property type="match status" value="1"/>
</dbReference>
<dbReference type="PANTHER" id="PTHR13947:SF37">
    <property type="entry name" value="LD18367P"/>
    <property type="match status" value="1"/>
</dbReference>
<keyword evidence="1 3" id="KW-0808">Transferase</keyword>